<dbReference type="Gene3D" id="3.60.10.10">
    <property type="entry name" value="Endonuclease/exonuclease/phosphatase"/>
    <property type="match status" value="1"/>
</dbReference>
<dbReference type="PANTHER" id="PTHR33710">
    <property type="entry name" value="BNAC02G09200D PROTEIN"/>
    <property type="match status" value="1"/>
</dbReference>
<evidence type="ECO:0000313" key="2">
    <source>
        <dbReference type="Proteomes" id="UP001281410"/>
    </source>
</evidence>
<keyword evidence="2" id="KW-1185">Reference proteome</keyword>
<accession>A0AAE0A2B4</accession>
<evidence type="ECO:0008006" key="3">
    <source>
        <dbReference type="Google" id="ProtNLM"/>
    </source>
</evidence>
<dbReference type="PANTHER" id="PTHR33710:SF64">
    <property type="entry name" value="ENDONUCLEASE_EXONUCLEASE_PHOSPHATASE DOMAIN-CONTAINING PROTEIN"/>
    <property type="match status" value="1"/>
</dbReference>
<dbReference type="EMBL" id="JANJYJ010000007">
    <property type="protein sequence ID" value="KAK3198666.1"/>
    <property type="molecule type" value="Genomic_DNA"/>
</dbReference>
<organism evidence="1 2">
    <name type="scientific">Dipteronia sinensis</name>
    <dbReference type="NCBI Taxonomy" id="43782"/>
    <lineage>
        <taxon>Eukaryota</taxon>
        <taxon>Viridiplantae</taxon>
        <taxon>Streptophyta</taxon>
        <taxon>Embryophyta</taxon>
        <taxon>Tracheophyta</taxon>
        <taxon>Spermatophyta</taxon>
        <taxon>Magnoliopsida</taxon>
        <taxon>eudicotyledons</taxon>
        <taxon>Gunneridae</taxon>
        <taxon>Pentapetalae</taxon>
        <taxon>rosids</taxon>
        <taxon>malvids</taxon>
        <taxon>Sapindales</taxon>
        <taxon>Sapindaceae</taxon>
        <taxon>Hippocastanoideae</taxon>
        <taxon>Acereae</taxon>
        <taxon>Dipteronia</taxon>
    </lineage>
</organism>
<evidence type="ECO:0000313" key="1">
    <source>
        <dbReference type="EMBL" id="KAK3198666.1"/>
    </source>
</evidence>
<dbReference type="InterPro" id="IPR036691">
    <property type="entry name" value="Endo/exonu/phosph_ase_sf"/>
</dbReference>
<reference evidence="1" key="1">
    <citation type="journal article" date="2023" name="Plant J.">
        <title>Genome sequences and population genomics provide insights into the demographic history, inbreeding, and mutation load of two 'living fossil' tree species of Dipteronia.</title>
        <authorList>
            <person name="Feng Y."/>
            <person name="Comes H.P."/>
            <person name="Chen J."/>
            <person name="Zhu S."/>
            <person name="Lu R."/>
            <person name="Zhang X."/>
            <person name="Li P."/>
            <person name="Qiu J."/>
            <person name="Olsen K.M."/>
            <person name="Qiu Y."/>
        </authorList>
    </citation>
    <scope>NUCLEOTIDE SEQUENCE</scope>
    <source>
        <strain evidence="1">NBL</strain>
    </source>
</reference>
<name>A0AAE0A2B4_9ROSI</name>
<gene>
    <name evidence="1" type="ORF">Dsin_022081</name>
</gene>
<proteinExistence type="predicted"/>
<protein>
    <recommendedName>
        <fullName evidence="3">Endonuclease/exonuclease/phosphatase domain-containing protein</fullName>
    </recommendedName>
</protein>
<dbReference type="AlphaFoldDB" id="A0AAE0A2B4"/>
<comment type="caution">
    <text evidence="1">The sequence shown here is derived from an EMBL/GenBank/DDBJ whole genome shotgun (WGS) entry which is preliminary data.</text>
</comment>
<sequence length="196" mass="21923">MLLLGTAKRQSYGILSYQLKIRLICLGALGGDFNSVLSSAERTGVSNNTAALRVFNAFLDEANVIDLPLFGMSYMWSNQREEAVWARLDRFLISTEILSWFPNLQQVGLSRSLSDHNAIALCEHEAEEGPRPFRCLNEWLEDGDLIKLVVNGWKCRTEIGAGGYVLFAKIKDAKIALKRGLGTKKKENVTTKELEN</sequence>
<dbReference type="Proteomes" id="UP001281410">
    <property type="component" value="Unassembled WGS sequence"/>
</dbReference>
<dbReference type="SUPFAM" id="SSF56219">
    <property type="entry name" value="DNase I-like"/>
    <property type="match status" value="1"/>
</dbReference>